<organism evidence="1 2">
    <name type="scientific">Ktedonobacter racemifer DSM 44963</name>
    <dbReference type="NCBI Taxonomy" id="485913"/>
    <lineage>
        <taxon>Bacteria</taxon>
        <taxon>Bacillati</taxon>
        <taxon>Chloroflexota</taxon>
        <taxon>Ktedonobacteria</taxon>
        <taxon>Ktedonobacterales</taxon>
        <taxon>Ktedonobacteraceae</taxon>
        <taxon>Ktedonobacter</taxon>
    </lineage>
</organism>
<evidence type="ECO:0000313" key="1">
    <source>
        <dbReference type="EMBL" id="EFH80087.1"/>
    </source>
</evidence>
<protein>
    <submittedName>
        <fullName evidence="1">Uncharacterized protein</fullName>
    </submittedName>
</protein>
<dbReference type="AlphaFoldDB" id="D6U876"/>
<gene>
    <name evidence="1" type="ORF">Krac_0634</name>
</gene>
<name>D6U876_KTERA</name>
<comment type="caution">
    <text evidence="1">The sequence shown here is derived from an EMBL/GenBank/DDBJ whole genome shotgun (WGS) entry which is preliminary data.</text>
</comment>
<dbReference type="EMBL" id="ADVG01000005">
    <property type="protein sequence ID" value="EFH80087.1"/>
    <property type="molecule type" value="Genomic_DNA"/>
</dbReference>
<dbReference type="Proteomes" id="UP000004508">
    <property type="component" value="Unassembled WGS sequence"/>
</dbReference>
<keyword evidence="2" id="KW-1185">Reference proteome</keyword>
<proteinExistence type="predicted"/>
<evidence type="ECO:0000313" key="2">
    <source>
        <dbReference type="Proteomes" id="UP000004508"/>
    </source>
</evidence>
<sequence>MARNFAMNTGKDHYAEELIVIGVLDGKSGGIGGKELKHDIEKCRI</sequence>
<reference evidence="1 2" key="1">
    <citation type="journal article" date="2011" name="Stand. Genomic Sci.">
        <title>Non-contiguous finished genome sequence and contextual data of the filamentous soil bacterium Ktedonobacter racemifer type strain (SOSP1-21).</title>
        <authorList>
            <person name="Chang Y.J."/>
            <person name="Land M."/>
            <person name="Hauser L."/>
            <person name="Chertkov O."/>
            <person name="Del Rio T.G."/>
            <person name="Nolan M."/>
            <person name="Copeland A."/>
            <person name="Tice H."/>
            <person name="Cheng J.F."/>
            <person name="Lucas S."/>
            <person name="Han C."/>
            <person name="Goodwin L."/>
            <person name="Pitluck S."/>
            <person name="Ivanova N."/>
            <person name="Ovchinikova G."/>
            <person name="Pati A."/>
            <person name="Chen A."/>
            <person name="Palaniappan K."/>
            <person name="Mavromatis K."/>
            <person name="Liolios K."/>
            <person name="Brettin T."/>
            <person name="Fiebig A."/>
            <person name="Rohde M."/>
            <person name="Abt B."/>
            <person name="Goker M."/>
            <person name="Detter J.C."/>
            <person name="Woyke T."/>
            <person name="Bristow J."/>
            <person name="Eisen J.A."/>
            <person name="Markowitz V."/>
            <person name="Hugenholtz P."/>
            <person name="Kyrpides N.C."/>
            <person name="Klenk H.P."/>
            <person name="Lapidus A."/>
        </authorList>
    </citation>
    <scope>NUCLEOTIDE SEQUENCE [LARGE SCALE GENOMIC DNA]</scope>
    <source>
        <strain evidence="2">DSM 44963</strain>
    </source>
</reference>
<accession>D6U876</accession>
<dbReference type="InParanoid" id="D6U876"/>